<dbReference type="KEGG" id="xcv:XCV2714"/>
<dbReference type="InterPro" id="IPR002559">
    <property type="entry name" value="Transposase_11"/>
</dbReference>
<dbReference type="AlphaFoldDB" id="Q3BS18"/>
<feature type="region of interest" description="Disordered" evidence="1">
    <location>
        <begin position="1"/>
        <end position="42"/>
    </location>
</feature>
<dbReference type="GO" id="GO:0006313">
    <property type="term" value="P:DNA transposition"/>
    <property type="evidence" value="ECO:0007669"/>
    <property type="project" value="InterPro"/>
</dbReference>
<feature type="compositionally biased region" description="Basic and acidic residues" evidence="1">
    <location>
        <begin position="23"/>
        <end position="42"/>
    </location>
</feature>
<name>Q3BS18_XANE5</name>
<dbReference type="eggNOG" id="COG3039">
    <property type="taxonomic scope" value="Bacteria"/>
</dbReference>
<dbReference type="EMBL" id="AM039952">
    <property type="protein sequence ID" value="CAJ24393.1"/>
    <property type="molecule type" value="Genomic_DNA"/>
</dbReference>
<sequence length="93" mass="10813">MREQRLQRALDVRADEAQAALPDRGETHEAEADHEQAQTEVTKRWEHTKANLHAKVEHPFRVIKRQFGHVKVRNRGLAKNITQLLTLFELSNP</sequence>
<evidence type="ECO:0000313" key="4">
    <source>
        <dbReference type="Proteomes" id="UP000007069"/>
    </source>
</evidence>
<dbReference type="GO" id="GO:0003677">
    <property type="term" value="F:DNA binding"/>
    <property type="evidence" value="ECO:0007669"/>
    <property type="project" value="InterPro"/>
</dbReference>
<evidence type="ECO:0000313" key="3">
    <source>
        <dbReference type="EMBL" id="CAJ24393.1"/>
    </source>
</evidence>
<dbReference type="Proteomes" id="UP000007069">
    <property type="component" value="Chromosome"/>
</dbReference>
<accession>Q3BS18</accession>
<reference evidence="3 4" key="1">
    <citation type="journal article" date="2005" name="J. Bacteriol.">
        <title>Insights into genome plasticity and pathogenicity of the plant pathogenic Bacterium Xanthomonas campestris pv. vesicatoria revealed by the complete genome sequence.</title>
        <authorList>
            <person name="Thieme F."/>
            <person name="Koebnik R."/>
            <person name="Bekel T."/>
            <person name="Berger C."/>
            <person name="Boch J."/>
            <person name="Buettner D."/>
            <person name="Caldana C."/>
            <person name="Gaigalat L."/>
            <person name="Goesmann A."/>
            <person name="Kay S."/>
            <person name="Kirchner O."/>
            <person name="Lanz C."/>
            <person name="Linke B."/>
            <person name="McHardy A.C."/>
            <person name="Meyer F."/>
            <person name="Mittenhuber G."/>
            <person name="Nies D.H."/>
            <person name="Niesbach-Kloesgen U."/>
            <person name="Patschkowski T."/>
            <person name="Rueckert C."/>
            <person name="Rupp O."/>
            <person name="Schneicker S."/>
            <person name="Schuster S.C."/>
            <person name="Vorhoelter F.J."/>
            <person name="Weber E."/>
            <person name="Puehler A."/>
            <person name="Bonas U."/>
            <person name="Bartels D."/>
            <person name="Kaiser O."/>
        </authorList>
    </citation>
    <scope>NUCLEOTIDE SEQUENCE [LARGE SCALE GENOMIC DNA]</scope>
    <source>
        <strain evidence="3 4">85-10</strain>
    </source>
</reference>
<evidence type="ECO:0000259" key="2">
    <source>
        <dbReference type="Pfam" id="PF01609"/>
    </source>
</evidence>
<feature type="compositionally biased region" description="Basic and acidic residues" evidence="1">
    <location>
        <begin position="1"/>
        <end position="16"/>
    </location>
</feature>
<feature type="domain" description="Transposase IS4-like" evidence="2">
    <location>
        <begin position="27"/>
        <end position="88"/>
    </location>
</feature>
<protein>
    <submittedName>
        <fullName evidence="3">Putative transposase</fullName>
    </submittedName>
</protein>
<dbReference type="GO" id="GO:0004803">
    <property type="term" value="F:transposase activity"/>
    <property type="evidence" value="ECO:0007669"/>
    <property type="project" value="InterPro"/>
</dbReference>
<organism evidence="4">
    <name type="scientific">Xanthomonas euvesicatoria pv. vesicatoria (strain 85-10)</name>
    <name type="common">Xanthomonas campestris pv. vesicatoria</name>
    <dbReference type="NCBI Taxonomy" id="316273"/>
    <lineage>
        <taxon>Bacteria</taxon>
        <taxon>Pseudomonadati</taxon>
        <taxon>Pseudomonadota</taxon>
        <taxon>Gammaproteobacteria</taxon>
        <taxon>Lysobacterales</taxon>
        <taxon>Lysobacteraceae</taxon>
        <taxon>Xanthomonas</taxon>
    </lineage>
</organism>
<dbReference type="HOGENOM" id="CLU_2398857_0_0_6"/>
<proteinExistence type="predicted"/>
<evidence type="ECO:0000256" key="1">
    <source>
        <dbReference type="SAM" id="MobiDB-lite"/>
    </source>
</evidence>
<dbReference type="Pfam" id="PF01609">
    <property type="entry name" value="DDE_Tnp_1"/>
    <property type="match status" value="1"/>
</dbReference>
<gene>
    <name evidence="3" type="ordered locus">XCV2714</name>
</gene>